<accession>A0ABR2Z8F7</accession>
<keyword evidence="3" id="KW-1185">Reference proteome</keyword>
<sequence length="550" mass="61102">MVEASTCFLPMAKGLNGVQTWPQNTATFRTSDLTAALQEYLDESSTPERFEVYVQRCETRTRENHEYMKMCVSLYRWKFKFENAIKTVKNGNEKIGQAIAKAHGIEYWDLAATPSYGALLQAKNQSLENIADIDYDVRQATINAELLKIKEQRARRTHEETYRQARASVAKHYNRLRAGRLEMPLPTLEVFRDLPIVAQLQKNSQPNINLDNELKSSVITSLLHTQLEEWREKAMDHLLTLLGLPTGWKSASKNKLHPTQRVTARFRCGRCTRIEMRNREDECLDLAGVCAHTCEASKKGRIPQWKIENFVKDDKAIDAMTKVVVLCDVNPEDSSSIAALKAFGHKIICQSCDALIIMTPGNVVGHSHRHDDMQIRLATNEEAESMATHPPVQLAQKLLGMEKRAQNARKVVAFGCRHCAQWAPTPSPNDGGPPNNSNNQGNEELVTASSAVNPPAVTSTTSSGDGAPGTTGEIYLGRKAADKGTSAAPNSGSGADDARPTGASTKPTKRPGLFNFDGLRSHLKIKHNVLNIRDEDLYCTQLEEVLKLCN</sequence>
<evidence type="ECO:0000256" key="1">
    <source>
        <dbReference type="SAM" id="MobiDB-lite"/>
    </source>
</evidence>
<feature type="region of interest" description="Disordered" evidence="1">
    <location>
        <begin position="453"/>
        <end position="513"/>
    </location>
</feature>
<dbReference type="Proteomes" id="UP001437256">
    <property type="component" value="Unassembled WGS sequence"/>
</dbReference>
<evidence type="ECO:0000313" key="3">
    <source>
        <dbReference type="Proteomes" id="UP001437256"/>
    </source>
</evidence>
<evidence type="ECO:0000313" key="2">
    <source>
        <dbReference type="EMBL" id="KAL0057936.1"/>
    </source>
</evidence>
<organism evidence="2 3">
    <name type="scientific">Marasmius tenuissimus</name>
    <dbReference type="NCBI Taxonomy" id="585030"/>
    <lineage>
        <taxon>Eukaryota</taxon>
        <taxon>Fungi</taxon>
        <taxon>Dikarya</taxon>
        <taxon>Basidiomycota</taxon>
        <taxon>Agaricomycotina</taxon>
        <taxon>Agaricomycetes</taxon>
        <taxon>Agaricomycetidae</taxon>
        <taxon>Agaricales</taxon>
        <taxon>Marasmiineae</taxon>
        <taxon>Marasmiaceae</taxon>
        <taxon>Marasmius</taxon>
    </lineage>
</organism>
<comment type="caution">
    <text evidence="2">The sequence shown here is derived from an EMBL/GenBank/DDBJ whole genome shotgun (WGS) entry which is preliminary data.</text>
</comment>
<name>A0ABR2Z8F7_9AGAR</name>
<proteinExistence type="predicted"/>
<reference evidence="2 3" key="1">
    <citation type="submission" date="2024-05" db="EMBL/GenBank/DDBJ databases">
        <title>A draft genome resource for the thread blight pathogen Marasmius tenuissimus strain MS-2.</title>
        <authorList>
            <person name="Yulfo-Soto G.E."/>
            <person name="Baruah I.K."/>
            <person name="Amoako-Attah I."/>
            <person name="Bukari Y."/>
            <person name="Meinhardt L.W."/>
            <person name="Bailey B.A."/>
            <person name="Cohen S.P."/>
        </authorList>
    </citation>
    <scope>NUCLEOTIDE SEQUENCE [LARGE SCALE GENOMIC DNA]</scope>
    <source>
        <strain evidence="2 3">MS-2</strain>
    </source>
</reference>
<feature type="compositionally biased region" description="Polar residues" evidence="1">
    <location>
        <begin position="453"/>
        <end position="464"/>
    </location>
</feature>
<dbReference type="EMBL" id="JBBXMP010000405">
    <property type="protein sequence ID" value="KAL0057936.1"/>
    <property type="molecule type" value="Genomic_DNA"/>
</dbReference>
<gene>
    <name evidence="2" type="ORF">AAF712_015400</name>
</gene>
<protein>
    <submittedName>
        <fullName evidence="2">Uncharacterized protein</fullName>
    </submittedName>
</protein>